<dbReference type="AlphaFoldDB" id="A0A667YUE3"/>
<dbReference type="PANTHER" id="PTHR16776">
    <property type="entry name" value="EXTRACELLULAR MATRIX PROTEIN 1"/>
    <property type="match status" value="1"/>
</dbReference>
<gene>
    <name evidence="6" type="primary">ecm1b</name>
</gene>
<dbReference type="InParanoid" id="A0A667YUE3"/>
<sequence length="508" mass="57347">MFTMAWSWALVFSCAFALIFADEDGSMIEQREVTFDIEKILQDMNQPEPDMQKEVDLEAFLDPMEFDIEQKRVAPPPLSPDLIKALGERGPPMFGPRSFGGPLMEYRVQFPPGRPSSTNLQAICLFGDRRPRYPATYFPQSGYGQLKRRAAAVNNAESWFSTCCKGNQTWEQEVTLCCATRAWEQAVELFCQEDTSVKDRVYHCCKKQGSDRLHCFQKDAPNSAYQPTVDVPVTPVPPASDFSFDPSTCQSTELTPHGIRGKKQRKPSRTSAPQNIDINFPPGRPTTADIKSLCLNRKLRPRYDLKCLPLRGYGWLARQAKTINRVERGFKQCCKRQQDVFTCADGKWLEEMDKFCEDERGGKMRFPCCEKPVGQERYDCFQARAPHPGYDVDQSGSPTGTSQNSSLAQICETHKMIKKKFPVGFPLQSFVNQCCPLSSDQKSTCIQEKLAKMSESLCSARKPSTPAVRQCCRTSSQDPSQCLSKVLMDAISKATNISRQKKRKCPLS</sequence>
<dbReference type="GO" id="GO:0007165">
    <property type="term" value="P:signal transduction"/>
    <property type="evidence" value="ECO:0007669"/>
    <property type="project" value="InterPro"/>
</dbReference>
<keyword evidence="7" id="KW-1185">Reference proteome</keyword>
<dbReference type="GeneTree" id="ENSGT00390000006215"/>
<dbReference type="Pfam" id="PF05782">
    <property type="entry name" value="ECM1"/>
    <property type="match status" value="2"/>
</dbReference>
<evidence type="ECO:0000313" key="7">
    <source>
        <dbReference type="Proteomes" id="UP000472263"/>
    </source>
</evidence>
<evidence type="ECO:0000256" key="2">
    <source>
        <dbReference type="ARBA" id="ARBA00022525"/>
    </source>
</evidence>
<evidence type="ECO:0000256" key="5">
    <source>
        <dbReference type="SAM" id="SignalP"/>
    </source>
</evidence>
<accession>A0A667YUE3</accession>
<evidence type="ECO:0000256" key="1">
    <source>
        <dbReference type="ARBA" id="ARBA00004613"/>
    </source>
</evidence>
<dbReference type="SUPFAM" id="SSF48552">
    <property type="entry name" value="Serum albumin-like"/>
    <property type="match status" value="3"/>
</dbReference>
<keyword evidence="5" id="KW-0732">Signal</keyword>
<reference evidence="6" key="2">
    <citation type="submission" date="2025-08" db="UniProtKB">
        <authorList>
            <consortium name="Ensembl"/>
        </authorList>
    </citation>
    <scope>IDENTIFICATION</scope>
</reference>
<dbReference type="Proteomes" id="UP000472263">
    <property type="component" value="Chromosome 16"/>
</dbReference>
<comment type="subcellular location">
    <subcellularLocation>
        <location evidence="1">Secreted</location>
    </subcellularLocation>
</comment>
<dbReference type="Gene3D" id="1.10.246.10">
    <property type="match status" value="3"/>
</dbReference>
<dbReference type="OrthoDB" id="9889855at2759"/>
<dbReference type="GO" id="GO:0005615">
    <property type="term" value="C:extracellular space"/>
    <property type="evidence" value="ECO:0007669"/>
    <property type="project" value="InterPro"/>
</dbReference>
<feature type="region of interest" description="Disordered" evidence="4">
    <location>
        <begin position="251"/>
        <end position="282"/>
    </location>
</feature>
<organism evidence="6 7">
    <name type="scientific">Myripristis murdjan</name>
    <name type="common">pinecone soldierfish</name>
    <dbReference type="NCBI Taxonomy" id="586833"/>
    <lineage>
        <taxon>Eukaryota</taxon>
        <taxon>Metazoa</taxon>
        <taxon>Chordata</taxon>
        <taxon>Craniata</taxon>
        <taxon>Vertebrata</taxon>
        <taxon>Euteleostomi</taxon>
        <taxon>Actinopterygii</taxon>
        <taxon>Neopterygii</taxon>
        <taxon>Teleostei</taxon>
        <taxon>Neoteleostei</taxon>
        <taxon>Acanthomorphata</taxon>
        <taxon>Holocentriformes</taxon>
        <taxon>Holocentridae</taxon>
        <taxon>Myripristis</taxon>
    </lineage>
</organism>
<proteinExistence type="predicted"/>
<reference evidence="6" key="3">
    <citation type="submission" date="2025-09" db="UniProtKB">
        <authorList>
            <consortium name="Ensembl"/>
        </authorList>
    </citation>
    <scope>IDENTIFICATION</scope>
</reference>
<evidence type="ECO:0000313" key="6">
    <source>
        <dbReference type="Ensembl" id="ENSMMDP00005030028.1"/>
    </source>
</evidence>
<protein>
    <submittedName>
        <fullName evidence="6">Extracellular matrix protein 1b</fullName>
    </submittedName>
</protein>
<feature type="signal peptide" evidence="5">
    <location>
        <begin position="1"/>
        <end position="21"/>
    </location>
</feature>
<dbReference type="InterPro" id="IPR008605">
    <property type="entry name" value="ECM1"/>
</dbReference>
<keyword evidence="2" id="KW-0964">Secreted</keyword>
<reference evidence="6" key="1">
    <citation type="submission" date="2019-06" db="EMBL/GenBank/DDBJ databases">
        <authorList>
            <consortium name="Wellcome Sanger Institute Data Sharing"/>
        </authorList>
    </citation>
    <scope>NUCLEOTIDE SEQUENCE [LARGE SCALE GENOMIC DNA]</scope>
</reference>
<name>A0A667YUE3_9TELE</name>
<dbReference type="Ensembl" id="ENSMMDT00005030724.1">
    <property type="protein sequence ID" value="ENSMMDP00005030028.1"/>
    <property type="gene ID" value="ENSMMDG00005014234.1"/>
</dbReference>
<dbReference type="GO" id="GO:0030500">
    <property type="term" value="P:regulation of bone mineralization"/>
    <property type="evidence" value="ECO:0007669"/>
    <property type="project" value="TreeGrafter"/>
</dbReference>
<evidence type="ECO:0000256" key="4">
    <source>
        <dbReference type="SAM" id="MobiDB-lite"/>
    </source>
</evidence>
<evidence type="ECO:0000256" key="3">
    <source>
        <dbReference type="ARBA" id="ARBA00022737"/>
    </source>
</evidence>
<dbReference type="InterPro" id="IPR020858">
    <property type="entry name" value="Serum_albumin-like"/>
</dbReference>
<keyword evidence="3" id="KW-0677">Repeat</keyword>
<dbReference type="FunCoup" id="A0A667YUE3">
    <property type="interactions" value="954"/>
</dbReference>
<dbReference type="PANTHER" id="PTHR16776:SF3">
    <property type="entry name" value="EXTRACELLULAR MATRIX PROTEIN 1"/>
    <property type="match status" value="1"/>
</dbReference>
<feature type="chain" id="PRO_5025552766" evidence="5">
    <location>
        <begin position="22"/>
        <end position="508"/>
    </location>
</feature>
<feature type="compositionally biased region" description="Basic residues" evidence="4">
    <location>
        <begin position="259"/>
        <end position="268"/>
    </location>
</feature>